<sequence>MGGTYSNTRERGQHSQRIGQEAYNYTRAIAALPVPRPSGYSKLAVQVAFNELARSVYQLHMVHGSLAVAAAKARQLQHRLQIALMEAGREQGKEQVGQVRGQLGGLLEFECWALCAVSS</sequence>
<dbReference type="InParanoid" id="E4ZT97"/>
<dbReference type="AlphaFoldDB" id="E4ZT97"/>
<dbReference type="Proteomes" id="UP000002668">
    <property type="component" value="Genome"/>
</dbReference>
<evidence type="ECO:0000313" key="2">
    <source>
        <dbReference type="Proteomes" id="UP000002668"/>
    </source>
</evidence>
<gene>
    <name evidence="1" type="ORF">LEMA_P119260.1</name>
</gene>
<reference evidence="2" key="1">
    <citation type="journal article" date="2011" name="Nat. Commun.">
        <title>Effector diversification within compartments of the Leptosphaeria maculans genome affected by Repeat-Induced Point mutations.</title>
        <authorList>
            <person name="Rouxel T."/>
            <person name="Grandaubert J."/>
            <person name="Hane J.K."/>
            <person name="Hoede C."/>
            <person name="van de Wouw A.P."/>
            <person name="Couloux A."/>
            <person name="Dominguez V."/>
            <person name="Anthouard V."/>
            <person name="Bally P."/>
            <person name="Bourras S."/>
            <person name="Cozijnsen A.J."/>
            <person name="Ciuffetti L.M."/>
            <person name="Degrave A."/>
            <person name="Dilmaghani A."/>
            <person name="Duret L."/>
            <person name="Fudal I."/>
            <person name="Goodwin S.B."/>
            <person name="Gout L."/>
            <person name="Glaser N."/>
            <person name="Linglin J."/>
            <person name="Kema G.H.J."/>
            <person name="Lapalu N."/>
            <person name="Lawrence C.B."/>
            <person name="May K."/>
            <person name="Meyer M."/>
            <person name="Ollivier B."/>
            <person name="Poulain J."/>
            <person name="Schoch C.L."/>
            <person name="Simon A."/>
            <person name="Spatafora J.W."/>
            <person name="Stachowiak A."/>
            <person name="Turgeon B.G."/>
            <person name="Tyler B.M."/>
            <person name="Vincent D."/>
            <person name="Weissenbach J."/>
            <person name="Amselem J."/>
            <person name="Quesneville H."/>
            <person name="Oliver R.P."/>
            <person name="Wincker P."/>
            <person name="Balesdent M.-H."/>
            <person name="Howlett B.J."/>
        </authorList>
    </citation>
    <scope>NUCLEOTIDE SEQUENCE [LARGE SCALE GENOMIC DNA]</scope>
    <source>
        <strain evidence="2">JN3 / isolate v23.1.3 / race Av1-4-5-6-7-8</strain>
    </source>
</reference>
<protein>
    <submittedName>
        <fullName evidence="1">Predicted protein</fullName>
    </submittedName>
</protein>
<dbReference type="VEuPathDB" id="FungiDB:LEMA_P119260.1"/>
<dbReference type="EMBL" id="FP929124">
    <property type="protein sequence ID" value="CBX90039.1"/>
    <property type="molecule type" value="Genomic_DNA"/>
</dbReference>
<keyword evidence="2" id="KW-1185">Reference proteome</keyword>
<name>E4ZT97_LEPMJ</name>
<dbReference type="HOGENOM" id="CLU_2061922_0_0_1"/>
<evidence type="ECO:0000313" key="1">
    <source>
        <dbReference type="EMBL" id="CBX90039.1"/>
    </source>
</evidence>
<proteinExistence type="predicted"/>
<accession>E4ZT97</accession>
<organism evidence="2">
    <name type="scientific">Leptosphaeria maculans (strain JN3 / isolate v23.1.3 / race Av1-4-5-6-7-8)</name>
    <name type="common">Blackleg fungus</name>
    <name type="synonym">Phoma lingam</name>
    <dbReference type="NCBI Taxonomy" id="985895"/>
    <lineage>
        <taxon>Eukaryota</taxon>
        <taxon>Fungi</taxon>
        <taxon>Dikarya</taxon>
        <taxon>Ascomycota</taxon>
        <taxon>Pezizomycotina</taxon>
        <taxon>Dothideomycetes</taxon>
        <taxon>Pleosporomycetidae</taxon>
        <taxon>Pleosporales</taxon>
        <taxon>Pleosporineae</taxon>
        <taxon>Leptosphaeriaceae</taxon>
        <taxon>Plenodomus</taxon>
        <taxon>Plenodomus lingam/Leptosphaeria maculans species complex</taxon>
    </lineage>
</organism>